<name>A0A0J7ZFZ8_STRVR</name>
<dbReference type="AlphaFoldDB" id="A0A0J7ZFZ8"/>
<protein>
    <submittedName>
        <fullName evidence="2">Uncharacterized protein</fullName>
    </submittedName>
</protein>
<feature type="region of interest" description="Disordered" evidence="1">
    <location>
        <begin position="144"/>
        <end position="163"/>
    </location>
</feature>
<evidence type="ECO:0000313" key="2">
    <source>
        <dbReference type="EMBL" id="KMS74093.1"/>
    </source>
</evidence>
<dbReference type="EMBL" id="LFNT01000015">
    <property type="protein sequence ID" value="KMS74093.1"/>
    <property type="molecule type" value="Genomic_DNA"/>
</dbReference>
<dbReference type="PATRIC" id="fig|1938.3.peg.9831"/>
<evidence type="ECO:0000313" key="3">
    <source>
        <dbReference type="Proteomes" id="UP000037432"/>
    </source>
</evidence>
<proteinExistence type="predicted"/>
<gene>
    <name evidence="2" type="ORF">ACM01_15840</name>
</gene>
<evidence type="ECO:0000256" key="1">
    <source>
        <dbReference type="SAM" id="MobiDB-lite"/>
    </source>
</evidence>
<sequence length="163" mass="17539">MHTYEPTDLDDMTLEEALDAVRAHLLAHPTPATADSVFTVLRHIDLLCHLTARAAGDAQFGLAYDQASAAEQARVEPLSRAAAHLGRATAHYTLILAPAIALSRVGAQTTLQKQLDSIDIHVYFHDALRALSDARTCLTVPHLPSGQAIPAPPPSSQQANRLR</sequence>
<comment type="caution">
    <text evidence="2">The sequence shown here is derived from an EMBL/GenBank/DDBJ whole genome shotgun (WGS) entry which is preliminary data.</text>
</comment>
<reference evidence="2 3" key="1">
    <citation type="submission" date="2015-06" db="EMBL/GenBank/DDBJ databases">
        <authorList>
            <person name="Ju K.-S."/>
            <person name="Doroghazi J.R."/>
            <person name="Metcalf W.W."/>
        </authorList>
    </citation>
    <scope>NUCLEOTIDE SEQUENCE [LARGE SCALE GENOMIC DNA]</scope>
    <source>
        <strain evidence="2 3">NRRL 3414</strain>
    </source>
</reference>
<dbReference type="RefSeq" id="WP_048581859.1">
    <property type="nucleotide sequence ID" value="NZ_LFNT01000015.1"/>
</dbReference>
<organism evidence="2 3">
    <name type="scientific">Streptomyces viridochromogenes</name>
    <dbReference type="NCBI Taxonomy" id="1938"/>
    <lineage>
        <taxon>Bacteria</taxon>
        <taxon>Bacillati</taxon>
        <taxon>Actinomycetota</taxon>
        <taxon>Actinomycetes</taxon>
        <taxon>Kitasatosporales</taxon>
        <taxon>Streptomycetaceae</taxon>
        <taxon>Streptomyces</taxon>
    </lineage>
</organism>
<dbReference type="Proteomes" id="UP000037432">
    <property type="component" value="Unassembled WGS sequence"/>
</dbReference>
<accession>A0A0J7ZFZ8</accession>
<dbReference type="OrthoDB" id="4304365at2"/>